<comment type="caution">
    <text evidence="2">The sequence shown here is derived from an EMBL/GenBank/DDBJ whole genome shotgun (WGS) entry which is preliminary data.</text>
</comment>
<evidence type="ECO:0000313" key="2">
    <source>
        <dbReference type="EMBL" id="MCL6295276.1"/>
    </source>
</evidence>
<name>A0ABT0QE53_9FLAO</name>
<keyword evidence="3" id="KW-1185">Reference proteome</keyword>
<gene>
    <name evidence="2" type="ORF">M3P09_09735</name>
</gene>
<accession>A0ABT0QE53</accession>
<evidence type="ECO:0000313" key="3">
    <source>
        <dbReference type="Proteomes" id="UP001165381"/>
    </source>
</evidence>
<evidence type="ECO:0008006" key="4">
    <source>
        <dbReference type="Google" id="ProtNLM"/>
    </source>
</evidence>
<keyword evidence="1" id="KW-0732">Signal</keyword>
<sequence>MNKSTTYLLIFSSIFCNFLFAQDIDSKDKLLDLIAIETCDCVNNKDLDFSTIESTQLELEYGLCVMESYSKNKELTDKYLEVSFDDEKSLENLGVEVALKMMTHCSDFMMKLAGDYAADELEATKEDIVIVGKITNIQESQFNIVEIRDTGNRVQKLLWLEYFEGGNLFDDLGKLKKKKVKVTYIEKELYDPKIDDYRNFKIIKKIALL</sequence>
<dbReference type="Proteomes" id="UP001165381">
    <property type="component" value="Unassembled WGS sequence"/>
</dbReference>
<feature type="chain" id="PRO_5045641450" description="DUF4377 domain-containing protein" evidence="1">
    <location>
        <begin position="22"/>
        <end position="209"/>
    </location>
</feature>
<protein>
    <recommendedName>
        <fullName evidence="4">DUF4377 domain-containing protein</fullName>
    </recommendedName>
</protein>
<organism evidence="2 3">
    <name type="scientific">Jejuia spongiicola</name>
    <dbReference type="NCBI Taxonomy" id="2942207"/>
    <lineage>
        <taxon>Bacteria</taxon>
        <taxon>Pseudomonadati</taxon>
        <taxon>Bacteroidota</taxon>
        <taxon>Flavobacteriia</taxon>
        <taxon>Flavobacteriales</taxon>
        <taxon>Flavobacteriaceae</taxon>
        <taxon>Jejuia</taxon>
    </lineage>
</organism>
<dbReference type="RefSeq" id="WP_099566120.1">
    <property type="nucleotide sequence ID" value="NZ_JAMFLZ010000003.1"/>
</dbReference>
<evidence type="ECO:0000256" key="1">
    <source>
        <dbReference type="SAM" id="SignalP"/>
    </source>
</evidence>
<reference evidence="2" key="1">
    <citation type="submission" date="2022-05" db="EMBL/GenBank/DDBJ databases">
        <authorList>
            <person name="Park J.-S."/>
        </authorList>
    </citation>
    <scope>NUCLEOTIDE SEQUENCE</scope>
    <source>
        <strain evidence="2">2012CJ34-3</strain>
    </source>
</reference>
<proteinExistence type="predicted"/>
<dbReference type="EMBL" id="JAMFLZ010000003">
    <property type="protein sequence ID" value="MCL6295276.1"/>
    <property type="molecule type" value="Genomic_DNA"/>
</dbReference>
<feature type="signal peptide" evidence="1">
    <location>
        <begin position="1"/>
        <end position="21"/>
    </location>
</feature>